<organism evidence="2 3">
    <name type="scientific">Candidatus Minimicrobia vallesae</name>
    <dbReference type="NCBI Taxonomy" id="2841264"/>
    <lineage>
        <taxon>Bacteria</taxon>
        <taxon>Candidatus Saccharimonadota</taxon>
        <taxon>Candidatus Saccharimonadota incertae sedis</taxon>
        <taxon>Candidatus Minimicrobia</taxon>
    </lineage>
</organism>
<gene>
    <name evidence="2" type="ORF">KOY49_04265</name>
</gene>
<accession>A0A8F1SAJ5</accession>
<dbReference type="EMBL" id="CP076459">
    <property type="protein sequence ID" value="QWQ31348.1"/>
    <property type="molecule type" value="Genomic_DNA"/>
</dbReference>
<evidence type="ECO:0000313" key="3">
    <source>
        <dbReference type="Proteomes" id="UP000677117"/>
    </source>
</evidence>
<dbReference type="PROSITE" id="PS51257">
    <property type="entry name" value="PROKAR_LIPOPROTEIN"/>
    <property type="match status" value="1"/>
</dbReference>
<reference evidence="2" key="1">
    <citation type="submission" date="2021-06" db="EMBL/GenBank/DDBJ databases">
        <title>An adapted protocol for Saccharibacteria cultivation: two new species join this phylum of Candidate Phyla Radiations.</title>
        <authorList>
            <person name="Ibrahim A."/>
            <person name="Maatouk M."/>
            <person name="Raoult D."/>
            <person name="Bittar F."/>
        </authorList>
    </citation>
    <scope>NUCLEOTIDE SEQUENCE</scope>
    <source>
        <strain evidence="2">IHU2</strain>
    </source>
</reference>
<feature type="compositionally biased region" description="Basic and acidic residues" evidence="1">
    <location>
        <begin position="1"/>
        <end position="14"/>
    </location>
</feature>
<dbReference type="AlphaFoldDB" id="A0A8F1SAJ5"/>
<evidence type="ECO:0000313" key="2">
    <source>
        <dbReference type="EMBL" id="QWQ31348.1"/>
    </source>
</evidence>
<name>A0A8F1SAJ5_9BACT</name>
<dbReference type="KEGG" id="mvl:KOY49_04265"/>
<proteinExistence type="predicted"/>
<dbReference type="RefSeq" id="WP_232736132.1">
    <property type="nucleotide sequence ID" value="NZ_CP076459.1"/>
</dbReference>
<dbReference type="Proteomes" id="UP000677117">
    <property type="component" value="Chromosome"/>
</dbReference>
<sequence>MARKALERARKNRENGNSSAASSSCQVPEDMIESAEASWGERQGELF</sequence>
<keyword evidence="3" id="KW-1185">Reference proteome</keyword>
<feature type="compositionally biased region" description="Polar residues" evidence="1">
    <location>
        <begin position="15"/>
        <end position="26"/>
    </location>
</feature>
<protein>
    <submittedName>
        <fullName evidence="2">Uncharacterized protein</fullName>
    </submittedName>
</protein>
<evidence type="ECO:0000256" key="1">
    <source>
        <dbReference type="SAM" id="MobiDB-lite"/>
    </source>
</evidence>
<feature type="region of interest" description="Disordered" evidence="1">
    <location>
        <begin position="1"/>
        <end position="47"/>
    </location>
</feature>